<dbReference type="InterPro" id="IPR050744">
    <property type="entry name" value="AI-2_Isomerase_LsrG"/>
</dbReference>
<dbReference type="OrthoDB" id="9806189at2"/>
<accession>A0A2G4EV63</accession>
<dbReference type="Pfam" id="PF03992">
    <property type="entry name" value="ABM"/>
    <property type="match status" value="1"/>
</dbReference>
<gene>
    <name evidence="2" type="ORF">CP500_021580</name>
</gene>
<comment type="caution">
    <text evidence="2">The sequence shown here is derived from an EMBL/GenBank/DDBJ whole genome shotgun (WGS) entry which is preliminary data.</text>
</comment>
<proteinExistence type="predicted"/>
<dbReference type="PANTHER" id="PTHR33336:SF15">
    <property type="entry name" value="ABM DOMAIN-CONTAINING PROTEIN"/>
    <property type="match status" value="1"/>
</dbReference>
<feature type="domain" description="ABM" evidence="1">
    <location>
        <begin position="6"/>
        <end position="97"/>
    </location>
</feature>
<evidence type="ECO:0000313" key="3">
    <source>
        <dbReference type="Proteomes" id="UP000226442"/>
    </source>
</evidence>
<dbReference type="Gene3D" id="3.30.70.100">
    <property type="match status" value="1"/>
</dbReference>
<keyword evidence="2" id="KW-0560">Oxidoreductase</keyword>
<organism evidence="2 3">
    <name type="scientific">Tychonema bourrellyi FEM_GT703</name>
    <dbReference type="NCBI Taxonomy" id="2040638"/>
    <lineage>
        <taxon>Bacteria</taxon>
        <taxon>Bacillati</taxon>
        <taxon>Cyanobacteriota</taxon>
        <taxon>Cyanophyceae</taxon>
        <taxon>Oscillatoriophycideae</taxon>
        <taxon>Oscillatoriales</taxon>
        <taxon>Microcoleaceae</taxon>
        <taxon>Tychonema</taxon>
    </lineage>
</organism>
<name>A0A2G4EV63_9CYAN</name>
<dbReference type="RefSeq" id="WP_096831870.1">
    <property type="nucleotide sequence ID" value="NZ_NXIB02000200.1"/>
</dbReference>
<dbReference type="GO" id="GO:0004497">
    <property type="term" value="F:monooxygenase activity"/>
    <property type="evidence" value="ECO:0007669"/>
    <property type="project" value="UniProtKB-KW"/>
</dbReference>
<dbReference type="PROSITE" id="PS51725">
    <property type="entry name" value="ABM"/>
    <property type="match status" value="1"/>
</dbReference>
<sequence length="99" mass="11072">MSQPTLRVVAHLIAFPEKVEELKSLLLSIVDPTCKEAGCIKYELLQNQADPTDFTFVEEWESADLLELHLASTHIQAAVLKLEGLAVSPPDIRRYELLA</sequence>
<dbReference type="InterPro" id="IPR011008">
    <property type="entry name" value="Dimeric_a/b-barrel"/>
</dbReference>
<reference evidence="2" key="1">
    <citation type="submission" date="2017-10" db="EMBL/GenBank/DDBJ databases">
        <title>Draft genome sequence of the planktic cyanobacteria Tychonema bourrellyi isolated from alpine lentic freshwater.</title>
        <authorList>
            <person name="Tett A."/>
            <person name="Armanini F."/>
            <person name="Asnicar F."/>
            <person name="Boscaini A."/>
            <person name="Pasolli E."/>
            <person name="Zolfo M."/>
            <person name="Donati C."/>
            <person name="Salmaso N."/>
            <person name="Segata N."/>
        </authorList>
    </citation>
    <scope>NUCLEOTIDE SEQUENCE</scope>
    <source>
        <strain evidence="2">FEM_GT703</strain>
    </source>
</reference>
<evidence type="ECO:0000313" key="2">
    <source>
        <dbReference type="EMBL" id="PHX53421.1"/>
    </source>
</evidence>
<keyword evidence="2" id="KW-0503">Monooxygenase</keyword>
<dbReference type="SUPFAM" id="SSF54909">
    <property type="entry name" value="Dimeric alpha+beta barrel"/>
    <property type="match status" value="1"/>
</dbReference>
<dbReference type="EMBL" id="NXIB02000200">
    <property type="protein sequence ID" value="PHX53421.1"/>
    <property type="molecule type" value="Genomic_DNA"/>
</dbReference>
<dbReference type="InterPro" id="IPR007138">
    <property type="entry name" value="ABM_dom"/>
</dbReference>
<dbReference type="Proteomes" id="UP000226442">
    <property type="component" value="Unassembled WGS sequence"/>
</dbReference>
<evidence type="ECO:0000259" key="1">
    <source>
        <dbReference type="PROSITE" id="PS51725"/>
    </source>
</evidence>
<protein>
    <submittedName>
        <fullName evidence="2">Antibiotic biosynthesis monooxygenase</fullName>
    </submittedName>
</protein>
<dbReference type="AlphaFoldDB" id="A0A2G4EV63"/>
<keyword evidence="3" id="KW-1185">Reference proteome</keyword>
<dbReference type="PANTHER" id="PTHR33336">
    <property type="entry name" value="QUINOL MONOOXYGENASE YGIN-RELATED"/>
    <property type="match status" value="1"/>
</dbReference>